<dbReference type="PROSITE" id="PS51406">
    <property type="entry name" value="FIBRINOGEN_C_2"/>
    <property type="match status" value="1"/>
</dbReference>
<reference evidence="3" key="1">
    <citation type="submission" date="2020-07" db="EMBL/GenBank/DDBJ databases">
        <title>Clarias magur genome sequencing, assembly and annotation.</title>
        <authorList>
            <person name="Kushwaha B."/>
            <person name="Kumar R."/>
            <person name="Das P."/>
            <person name="Joshi C.G."/>
            <person name="Kumar D."/>
            <person name="Nagpure N.S."/>
            <person name="Pandey M."/>
            <person name="Agarwal S."/>
            <person name="Srivastava S."/>
            <person name="Singh M."/>
            <person name="Sahoo L."/>
            <person name="Jayasankar P."/>
            <person name="Meher P.K."/>
            <person name="Koringa P.G."/>
            <person name="Iquebal M.A."/>
            <person name="Das S.P."/>
            <person name="Bit A."/>
            <person name="Patnaik S."/>
            <person name="Patel N."/>
            <person name="Shah T.M."/>
            <person name="Hinsu A."/>
            <person name="Jena J.K."/>
        </authorList>
    </citation>
    <scope>NUCLEOTIDE SEQUENCE</scope>
    <source>
        <strain evidence="3">CIFAMagur01</strain>
        <tissue evidence="3">Testis</tissue>
    </source>
</reference>
<dbReference type="EMBL" id="QNUK01000767">
    <property type="protein sequence ID" value="KAF5889788.1"/>
    <property type="molecule type" value="Genomic_DNA"/>
</dbReference>
<name>A0A8J4X129_CLAMG</name>
<feature type="chain" id="PRO_5035147841" evidence="1">
    <location>
        <begin position="19"/>
        <end position="247"/>
    </location>
</feature>
<evidence type="ECO:0000313" key="4">
    <source>
        <dbReference type="Proteomes" id="UP000727407"/>
    </source>
</evidence>
<protein>
    <submittedName>
        <fullName evidence="3">Microfibril-associated glycoprotein 4-like</fullName>
    </submittedName>
</protein>
<keyword evidence="4" id="KW-1185">Reference proteome</keyword>
<organism evidence="3 4">
    <name type="scientific">Clarias magur</name>
    <name type="common">Asian catfish</name>
    <name type="synonym">Macropteronotus magur</name>
    <dbReference type="NCBI Taxonomy" id="1594786"/>
    <lineage>
        <taxon>Eukaryota</taxon>
        <taxon>Metazoa</taxon>
        <taxon>Chordata</taxon>
        <taxon>Craniata</taxon>
        <taxon>Vertebrata</taxon>
        <taxon>Euteleostomi</taxon>
        <taxon>Actinopterygii</taxon>
        <taxon>Neopterygii</taxon>
        <taxon>Teleostei</taxon>
        <taxon>Ostariophysi</taxon>
        <taxon>Siluriformes</taxon>
        <taxon>Clariidae</taxon>
        <taxon>Clarias</taxon>
    </lineage>
</organism>
<sequence length="247" mass="27478">MKSWCMLALLLLASLSAAGPVLLLPQDCQELYRSGVTSSGVYTIYPSPSTPVDVYCEISCDDDCDAVAGWTVIQKRMDGSVGFYRNWETYKNGFGNKSGEYWLGLDNLHLITNNKLYELRIDLEDFDGLKSSAVYTTFIVGPESNSYTLRIGGFINHGAGDSLSYHNGQKFSTYDNENNNYGYYCGLDSLHLMTNNKLYELQVDLEDFDGQKASAVYKVFIVGPETNGYVLRIGGFVNYGAGDSVYR</sequence>
<dbReference type="PANTHER" id="PTHR19143:SF225">
    <property type="entry name" value="MICROFIBRIL-ASSOCIATED GLYCOPROTEIN 4"/>
    <property type="match status" value="1"/>
</dbReference>
<evidence type="ECO:0000313" key="3">
    <source>
        <dbReference type="EMBL" id="KAF5889788.1"/>
    </source>
</evidence>
<feature type="domain" description="Fibrinogen C-terminal" evidence="2">
    <location>
        <begin position="19"/>
        <end position="185"/>
    </location>
</feature>
<feature type="signal peptide" evidence="1">
    <location>
        <begin position="1"/>
        <end position="18"/>
    </location>
</feature>
<comment type="caution">
    <text evidence="3">The sequence shown here is derived from an EMBL/GenBank/DDBJ whole genome shotgun (WGS) entry which is preliminary data.</text>
</comment>
<evidence type="ECO:0000259" key="2">
    <source>
        <dbReference type="PROSITE" id="PS51406"/>
    </source>
</evidence>
<dbReference type="Proteomes" id="UP000727407">
    <property type="component" value="Unassembled WGS sequence"/>
</dbReference>
<dbReference type="InterPro" id="IPR036056">
    <property type="entry name" value="Fibrinogen-like_C"/>
</dbReference>
<dbReference type="OrthoDB" id="10063010at2759"/>
<accession>A0A8J4X129</accession>
<dbReference type="GO" id="GO:0005615">
    <property type="term" value="C:extracellular space"/>
    <property type="evidence" value="ECO:0007669"/>
    <property type="project" value="TreeGrafter"/>
</dbReference>
<dbReference type="InterPro" id="IPR050373">
    <property type="entry name" value="Fibrinogen_C-term_domain"/>
</dbReference>
<evidence type="ECO:0000256" key="1">
    <source>
        <dbReference type="SAM" id="SignalP"/>
    </source>
</evidence>
<proteinExistence type="predicted"/>
<dbReference type="InterPro" id="IPR014716">
    <property type="entry name" value="Fibrinogen_a/b/g_C_1"/>
</dbReference>
<dbReference type="GO" id="GO:0048251">
    <property type="term" value="P:elastic fiber assembly"/>
    <property type="evidence" value="ECO:0007669"/>
    <property type="project" value="TreeGrafter"/>
</dbReference>
<gene>
    <name evidence="3" type="ORF">DAT39_020506</name>
</gene>
<dbReference type="InterPro" id="IPR002181">
    <property type="entry name" value="Fibrinogen_a/b/g_C_dom"/>
</dbReference>
<dbReference type="CDD" id="cd00087">
    <property type="entry name" value="FReD"/>
    <property type="match status" value="1"/>
</dbReference>
<dbReference type="AlphaFoldDB" id="A0A8J4X129"/>
<dbReference type="SMART" id="SM00186">
    <property type="entry name" value="FBG"/>
    <property type="match status" value="1"/>
</dbReference>
<dbReference type="PANTHER" id="PTHR19143">
    <property type="entry name" value="FIBRINOGEN/TENASCIN/ANGIOPOEITIN"/>
    <property type="match status" value="1"/>
</dbReference>
<dbReference type="SUPFAM" id="SSF56496">
    <property type="entry name" value="Fibrinogen C-terminal domain-like"/>
    <property type="match status" value="2"/>
</dbReference>
<dbReference type="Pfam" id="PF00147">
    <property type="entry name" value="Fibrinogen_C"/>
    <property type="match status" value="1"/>
</dbReference>
<keyword evidence="1" id="KW-0732">Signal</keyword>
<dbReference type="Gene3D" id="3.90.215.10">
    <property type="entry name" value="Gamma Fibrinogen, chain A, domain 1"/>
    <property type="match status" value="2"/>
</dbReference>